<evidence type="ECO:0000313" key="4">
    <source>
        <dbReference type="Proteomes" id="UP000217289"/>
    </source>
</evidence>
<feature type="chain" id="PRO_5012445246" description="ADYC domain-containing protein" evidence="1">
    <location>
        <begin position="21"/>
        <end position="329"/>
    </location>
</feature>
<dbReference type="Pfam" id="PF20032">
    <property type="entry name" value="ADYC"/>
    <property type="match status" value="1"/>
</dbReference>
<dbReference type="PROSITE" id="PS51257">
    <property type="entry name" value="PROKAR_LIPOPROTEIN"/>
    <property type="match status" value="1"/>
</dbReference>
<dbReference type="EMBL" id="CP022163">
    <property type="protein sequence ID" value="ATB31935.1"/>
    <property type="molecule type" value="Genomic_DNA"/>
</dbReference>
<dbReference type="Proteomes" id="UP000217289">
    <property type="component" value="Chromosome"/>
</dbReference>
<accession>A0A250IJK3</accession>
<organism evidence="3 4">
    <name type="scientific">Melittangium boletus DSM 14713</name>
    <dbReference type="NCBI Taxonomy" id="1294270"/>
    <lineage>
        <taxon>Bacteria</taxon>
        <taxon>Pseudomonadati</taxon>
        <taxon>Myxococcota</taxon>
        <taxon>Myxococcia</taxon>
        <taxon>Myxococcales</taxon>
        <taxon>Cystobacterineae</taxon>
        <taxon>Archangiaceae</taxon>
        <taxon>Melittangium</taxon>
    </lineage>
</organism>
<keyword evidence="1" id="KW-0732">Signal</keyword>
<dbReference type="RefSeq" id="WP_095980198.1">
    <property type="nucleotide sequence ID" value="NZ_CP022163.1"/>
</dbReference>
<evidence type="ECO:0000256" key="1">
    <source>
        <dbReference type="SAM" id="SignalP"/>
    </source>
</evidence>
<dbReference type="OrthoDB" id="8066319at2"/>
<evidence type="ECO:0000259" key="2">
    <source>
        <dbReference type="Pfam" id="PF20032"/>
    </source>
</evidence>
<dbReference type="KEGG" id="mbd:MEBOL_005407"/>
<feature type="domain" description="ADYC" evidence="2">
    <location>
        <begin position="107"/>
        <end position="283"/>
    </location>
</feature>
<keyword evidence="4" id="KW-1185">Reference proteome</keyword>
<protein>
    <recommendedName>
        <fullName evidence="2">ADYC domain-containing protein</fullName>
    </recommendedName>
</protein>
<feature type="signal peptide" evidence="1">
    <location>
        <begin position="1"/>
        <end position="20"/>
    </location>
</feature>
<proteinExistence type="predicted"/>
<gene>
    <name evidence="3" type="ORF">MEBOL_005407</name>
</gene>
<reference evidence="3 4" key="1">
    <citation type="submission" date="2017-06" db="EMBL/GenBank/DDBJ databases">
        <authorList>
            <person name="Kim H.J."/>
            <person name="Triplett B.A."/>
        </authorList>
    </citation>
    <scope>NUCLEOTIDE SEQUENCE [LARGE SCALE GENOMIC DNA]</scope>
    <source>
        <strain evidence="3 4">DSM 14713</strain>
    </source>
</reference>
<dbReference type="AlphaFoldDB" id="A0A250IJK3"/>
<evidence type="ECO:0000313" key="3">
    <source>
        <dbReference type="EMBL" id="ATB31935.1"/>
    </source>
</evidence>
<name>A0A250IJK3_9BACT</name>
<dbReference type="InterPro" id="IPR045426">
    <property type="entry name" value="ADYC"/>
</dbReference>
<sequence length="329" mass="35559">MRFHSTSPLLVGALLFSACAGPTQTEEDAQLAIAANPLAAENGGDLNGGDLNGGDLNSGDLSNFITSVNFNPARKGNSDVELVSLQGTTFYGYLRYDHDDYEIIRDREFIGVEFQGNLGGGGSVRLRITGMNAAPAPNSDLKLYSVEYRDENYLWKPACRDAAGNVVQAIPVPGVWNYQQDVPGGGSKYSDPERFTFACLGGAIAKCTLWGYRPWASYNGTNLESYHQACTRLVRADYCGTGKAHTVAGNRINFYDPLGIQQDSEAWLFEAAWDANGARCFYALNRTHSELPCFSARQDLLCGLDLGSPSLGVLLRNETPGTLGIDPGK</sequence>